<dbReference type="InterPro" id="IPR009068">
    <property type="entry name" value="uS15_NS1_RNA-bd_sf"/>
</dbReference>
<dbReference type="GO" id="GO:0005829">
    <property type="term" value="C:cytosol"/>
    <property type="evidence" value="ECO:0007669"/>
    <property type="project" value="TreeGrafter"/>
</dbReference>
<reference evidence="14" key="1">
    <citation type="submission" date="2022-07" db="EMBL/GenBank/DDBJ databases">
        <title>Phylogenomic reconstructions and comparative analyses of Kickxellomycotina fungi.</title>
        <authorList>
            <person name="Reynolds N.K."/>
            <person name="Stajich J.E."/>
            <person name="Barry K."/>
            <person name="Grigoriev I.V."/>
            <person name="Crous P."/>
            <person name="Smith M.E."/>
        </authorList>
    </citation>
    <scope>NUCLEOTIDE SEQUENCE</scope>
    <source>
        <strain evidence="14">NBRC 32514</strain>
    </source>
</reference>
<sequence>MSDVEQLKKQVDDQGQVVRKLKGDKAEAAVINEQVALLLALKEKLRIANGGDPNDKGGKSNQPLVLKTPKGTKDYGAKEMSVRSDIFSTIVNVFEKHGAVTIDTPVFELKEILMGKYGEDSKLIYDLKDQGGEECSLRYDLTVPFARHLAMNRITAIKRYQIAKVYRRDQPAMTKGRMREFYQCDYDIAGTYDAMIPDAECVRVAVEILTNVDVGPFVIKINHRKILDAIFEVAGVPEEKVRTISSAVDKLDKMPWADVKREMTEDKGLSDEVAERIGRFVLLKGGEELLAELQANTELMASKKAQEGVADMVLFFKYVKVLGVLPYVSFDLSLARGLDYYTGIIYEAILVEENVRPTEAQPTATKANEVKDGQDIDESVVRVGSIAGGGRYDELVGMFLASKGKKSKKNEVPCVGISFGVERIFSIVMSRRQNAQLKANRTKVYVISIGDSLIEERMRIATELWDAGVATEFAYKVKSNFKAQMNHCDDEVIPWAVLIGSSEVEQGVVKIKNMLDKDAQGDAAQVTVKRADMVAELKKRLAMN</sequence>
<organism evidence="14 15">
    <name type="scientific">Coemansia erecta</name>
    <dbReference type="NCBI Taxonomy" id="147472"/>
    <lineage>
        <taxon>Eukaryota</taxon>
        <taxon>Fungi</taxon>
        <taxon>Fungi incertae sedis</taxon>
        <taxon>Zoopagomycota</taxon>
        <taxon>Kickxellomycotina</taxon>
        <taxon>Kickxellomycetes</taxon>
        <taxon>Kickxellales</taxon>
        <taxon>Kickxellaceae</taxon>
        <taxon>Coemansia</taxon>
    </lineage>
</organism>
<evidence type="ECO:0000256" key="3">
    <source>
        <dbReference type="ARBA" id="ARBA00022490"/>
    </source>
</evidence>
<dbReference type="Pfam" id="PF13393">
    <property type="entry name" value="tRNA-synt_His"/>
    <property type="match status" value="1"/>
</dbReference>
<dbReference type="PANTHER" id="PTHR11476:SF7">
    <property type="entry name" value="HISTIDINE--TRNA LIGASE"/>
    <property type="match status" value="1"/>
</dbReference>
<dbReference type="Gene3D" id="1.10.287.10">
    <property type="entry name" value="S15/NS1, RNA-binding"/>
    <property type="match status" value="1"/>
</dbReference>
<evidence type="ECO:0000256" key="9">
    <source>
        <dbReference type="ARBA" id="ARBA00047639"/>
    </source>
</evidence>
<name>A0A9W8CTV6_9FUNG</name>
<feature type="binding site" evidence="10">
    <location>
        <position position="183"/>
    </location>
    <ligand>
        <name>L-histidine</name>
        <dbReference type="ChEBI" id="CHEBI:57595"/>
    </ligand>
</feature>
<dbReference type="SUPFAM" id="SSF47060">
    <property type="entry name" value="S15/NS1 RNA-binding domain"/>
    <property type="match status" value="1"/>
</dbReference>
<dbReference type="CDD" id="cd00773">
    <property type="entry name" value="HisRS-like_core"/>
    <property type="match status" value="1"/>
</dbReference>
<dbReference type="InterPro" id="IPR036621">
    <property type="entry name" value="Anticodon-bd_dom_sf"/>
</dbReference>
<evidence type="ECO:0000256" key="10">
    <source>
        <dbReference type="PIRSR" id="PIRSR001549-1"/>
    </source>
</evidence>
<feature type="binding site" evidence="10">
    <location>
        <begin position="140"/>
        <end position="142"/>
    </location>
    <ligand>
        <name>L-histidine</name>
        <dbReference type="ChEBI" id="CHEBI:57595"/>
    </ligand>
</feature>
<feature type="domain" description="WHEP-TRS" evidence="13">
    <location>
        <begin position="3"/>
        <end position="59"/>
    </location>
</feature>
<keyword evidence="7" id="KW-0648">Protein biosynthesis</keyword>
<keyword evidence="15" id="KW-1185">Reference proteome</keyword>
<dbReference type="GO" id="GO:0006427">
    <property type="term" value="P:histidyl-tRNA aminoacylation"/>
    <property type="evidence" value="ECO:0007669"/>
    <property type="project" value="InterPro"/>
</dbReference>
<keyword evidence="8 14" id="KW-0030">Aminoacyl-tRNA synthetase</keyword>
<dbReference type="GO" id="GO:0032543">
    <property type="term" value="P:mitochondrial translation"/>
    <property type="evidence" value="ECO:0007669"/>
    <property type="project" value="TreeGrafter"/>
</dbReference>
<accession>A0A9W8CTV6</accession>
<dbReference type="Gene3D" id="3.40.50.800">
    <property type="entry name" value="Anticodon-binding domain"/>
    <property type="match status" value="1"/>
</dbReference>
<evidence type="ECO:0000256" key="4">
    <source>
        <dbReference type="ARBA" id="ARBA00022598"/>
    </source>
</evidence>
<dbReference type="SUPFAM" id="SSF55681">
    <property type="entry name" value="Class II aaRS and biotin synthetases"/>
    <property type="match status" value="1"/>
</dbReference>
<dbReference type="EC" id="6.1.1.21" evidence="2"/>
<dbReference type="PANTHER" id="PTHR11476">
    <property type="entry name" value="HISTIDYL-TRNA SYNTHETASE"/>
    <property type="match status" value="1"/>
</dbReference>
<feature type="binding site" evidence="10">
    <location>
        <position position="187"/>
    </location>
    <ligand>
        <name>L-histidine</name>
        <dbReference type="ChEBI" id="CHEBI:57595"/>
    </ligand>
</feature>
<dbReference type="InterPro" id="IPR004154">
    <property type="entry name" value="Anticodon-bd"/>
</dbReference>
<evidence type="ECO:0000259" key="12">
    <source>
        <dbReference type="PROSITE" id="PS50862"/>
    </source>
</evidence>
<dbReference type="NCBIfam" id="TIGR00442">
    <property type="entry name" value="hisS"/>
    <property type="match status" value="1"/>
</dbReference>
<dbReference type="CDD" id="cd00859">
    <property type="entry name" value="HisRS_anticodon"/>
    <property type="match status" value="1"/>
</dbReference>
<dbReference type="Proteomes" id="UP001149813">
    <property type="component" value="Unassembled WGS sequence"/>
</dbReference>
<dbReference type="GO" id="GO:0004821">
    <property type="term" value="F:histidine-tRNA ligase activity"/>
    <property type="evidence" value="ECO:0007669"/>
    <property type="project" value="UniProtKB-EC"/>
</dbReference>
<evidence type="ECO:0000256" key="6">
    <source>
        <dbReference type="ARBA" id="ARBA00022840"/>
    </source>
</evidence>
<dbReference type="Gene3D" id="3.30.930.10">
    <property type="entry name" value="Bira Bifunctional Protein, Domain 2"/>
    <property type="match status" value="1"/>
</dbReference>
<dbReference type="InterPro" id="IPR041715">
    <property type="entry name" value="HisRS-like_core"/>
</dbReference>
<dbReference type="Pfam" id="PF03129">
    <property type="entry name" value="HGTP_anticodon"/>
    <property type="match status" value="1"/>
</dbReference>
<dbReference type="GO" id="GO:0005739">
    <property type="term" value="C:mitochondrion"/>
    <property type="evidence" value="ECO:0007669"/>
    <property type="project" value="TreeGrafter"/>
</dbReference>
<keyword evidence="6" id="KW-0067">ATP-binding</keyword>
<feature type="domain" description="Aminoacyl-transfer RNA synthetases class-II family profile" evidence="12">
    <location>
        <begin position="71"/>
        <end position="430"/>
    </location>
</feature>
<dbReference type="FunFam" id="3.30.930.10:FF:000021">
    <property type="entry name" value="Probable histidine--tRNA ligase, mitochondrial"/>
    <property type="match status" value="1"/>
</dbReference>
<proteinExistence type="inferred from homology"/>
<keyword evidence="3" id="KW-0963">Cytoplasm</keyword>
<dbReference type="InterPro" id="IPR033656">
    <property type="entry name" value="HisRS_anticodon"/>
</dbReference>
<dbReference type="EMBL" id="JANBOJ010000076">
    <property type="protein sequence ID" value="KAJ1723222.1"/>
    <property type="molecule type" value="Genomic_DNA"/>
</dbReference>
<evidence type="ECO:0000256" key="11">
    <source>
        <dbReference type="SAM" id="MobiDB-lite"/>
    </source>
</evidence>
<dbReference type="AlphaFoldDB" id="A0A9W8CTV6"/>
<comment type="caution">
    <text evidence="14">The sequence shown here is derived from an EMBL/GenBank/DDBJ whole genome shotgun (WGS) entry which is preliminary data.</text>
</comment>
<dbReference type="InterPro" id="IPR004516">
    <property type="entry name" value="HisRS/HisZ"/>
</dbReference>
<keyword evidence="5" id="KW-0547">Nucleotide-binding</keyword>
<dbReference type="PROSITE" id="PS50862">
    <property type="entry name" value="AA_TRNA_LIGASE_II"/>
    <property type="match status" value="1"/>
</dbReference>
<evidence type="ECO:0000256" key="5">
    <source>
        <dbReference type="ARBA" id="ARBA00022741"/>
    </source>
</evidence>
<dbReference type="PROSITE" id="PS51185">
    <property type="entry name" value="WHEP_TRS_2"/>
    <property type="match status" value="1"/>
</dbReference>
<dbReference type="GO" id="GO:0003723">
    <property type="term" value="F:RNA binding"/>
    <property type="evidence" value="ECO:0007669"/>
    <property type="project" value="TreeGrafter"/>
</dbReference>
<evidence type="ECO:0000313" key="14">
    <source>
        <dbReference type="EMBL" id="KAJ1723222.1"/>
    </source>
</evidence>
<dbReference type="InterPro" id="IPR015807">
    <property type="entry name" value="His-tRNA-ligase"/>
</dbReference>
<feature type="binding site" evidence="10">
    <location>
        <position position="336"/>
    </location>
    <ligand>
        <name>L-histidine</name>
        <dbReference type="ChEBI" id="CHEBI:57595"/>
    </ligand>
</feature>
<dbReference type="InterPro" id="IPR045864">
    <property type="entry name" value="aa-tRNA-synth_II/BPL/LPL"/>
</dbReference>
<comment type="catalytic activity">
    <reaction evidence="9">
        <text>tRNA(His) + L-histidine + ATP = L-histidyl-tRNA(His) + AMP + diphosphate + H(+)</text>
        <dbReference type="Rhea" id="RHEA:17313"/>
        <dbReference type="Rhea" id="RHEA-COMP:9665"/>
        <dbReference type="Rhea" id="RHEA-COMP:9689"/>
        <dbReference type="ChEBI" id="CHEBI:15378"/>
        <dbReference type="ChEBI" id="CHEBI:30616"/>
        <dbReference type="ChEBI" id="CHEBI:33019"/>
        <dbReference type="ChEBI" id="CHEBI:57595"/>
        <dbReference type="ChEBI" id="CHEBI:78442"/>
        <dbReference type="ChEBI" id="CHEBI:78527"/>
        <dbReference type="ChEBI" id="CHEBI:456215"/>
        <dbReference type="EC" id="6.1.1.21"/>
    </reaction>
</comment>
<feature type="region of interest" description="Disordered" evidence="11">
    <location>
        <begin position="49"/>
        <end position="72"/>
    </location>
</feature>
<dbReference type="InterPro" id="IPR006195">
    <property type="entry name" value="aa-tRNA-synth_II"/>
</dbReference>
<feature type="binding site" evidence="10">
    <location>
        <position position="167"/>
    </location>
    <ligand>
        <name>L-histidine</name>
        <dbReference type="ChEBI" id="CHEBI:57595"/>
    </ligand>
</feature>
<dbReference type="SUPFAM" id="SSF52954">
    <property type="entry name" value="Class II aaRS ABD-related"/>
    <property type="match status" value="1"/>
</dbReference>
<comment type="similarity">
    <text evidence="1">Belongs to the class-II aminoacyl-tRNA synthetase family.</text>
</comment>
<feature type="binding site" evidence="10">
    <location>
        <begin position="340"/>
        <end position="341"/>
    </location>
    <ligand>
        <name>L-histidine</name>
        <dbReference type="ChEBI" id="CHEBI:57595"/>
    </ligand>
</feature>
<dbReference type="InterPro" id="IPR000738">
    <property type="entry name" value="WHEP-TRS_dom"/>
</dbReference>
<keyword evidence="4 14" id="KW-0436">Ligase</keyword>
<dbReference type="OrthoDB" id="1906957at2759"/>
<dbReference type="SMART" id="SM00991">
    <property type="entry name" value="WHEP-TRS"/>
    <property type="match status" value="1"/>
</dbReference>
<protein>
    <recommendedName>
        <fullName evidence="2">histidine--tRNA ligase</fullName>
        <ecNumber evidence="2">6.1.1.21</ecNumber>
    </recommendedName>
</protein>
<evidence type="ECO:0000259" key="13">
    <source>
        <dbReference type="PROSITE" id="PS51185"/>
    </source>
</evidence>
<gene>
    <name evidence="14" type="primary">HTS1</name>
    <name evidence="14" type="ORF">LPJ53_002434</name>
</gene>
<evidence type="ECO:0000256" key="1">
    <source>
        <dbReference type="ARBA" id="ARBA00008226"/>
    </source>
</evidence>
<dbReference type="Pfam" id="PF00458">
    <property type="entry name" value="WHEP-TRS"/>
    <property type="match status" value="1"/>
</dbReference>
<evidence type="ECO:0000256" key="7">
    <source>
        <dbReference type="ARBA" id="ARBA00022917"/>
    </source>
</evidence>
<dbReference type="FunFam" id="3.40.50.800:FF:000012">
    <property type="entry name" value="Histidine--tRNA ligase, cytoplasmic"/>
    <property type="match status" value="1"/>
</dbReference>
<dbReference type="GO" id="GO:0005524">
    <property type="term" value="F:ATP binding"/>
    <property type="evidence" value="ECO:0007669"/>
    <property type="project" value="UniProtKB-KW"/>
</dbReference>
<evidence type="ECO:0000313" key="15">
    <source>
        <dbReference type="Proteomes" id="UP001149813"/>
    </source>
</evidence>
<dbReference type="PIRSF" id="PIRSF001549">
    <property type="entry name" value="His-tRNA_synth"/>
    <property type="match status" value="1"/>
</dbReference>
<evidence type="ECO:0000256" key="2">
    <source>
        <dbReference type="ARBA" id="ARBA00012815"/>
    </source>
</evidence>
<evidence type="ECO:0000256" key="8">
    <source>
        <dbReference type="ARBA" id="ARBA00023146"/>
    </source>
</evidence>